<reference evidence="2" key="1">
    <citation type="journal article" date="2013" name="Proc. Natl. Acad. Sci. U.S.A.">
        <title>Genome structure and metabolic features in the red seaweed Chondrus crispus shed light on evolution of the Archaeplastida.</title>
        <authorList>
            <person name="Collen J."/>
            <person name="Porcel B."/>
            <person name="Carre W."/>
            <person name="Ball S.G."/>
            <person name="Chaparro C."/>
            <person name="Tonon T."/>
            <person name="Barbeyron T."/>
            <person name="Michel G."/>
            <person name="Noel B."/>
            <person name="Valentin K."/>
            <person name="Elias M."/>
            <person name="Artiguenave F."/>
            <person name="Arun A."/>
            <person name="Aury J.M."/>
            <person name="Barbosa-Neto J.F."/>
            <person name="Bothwell J.H."/>
            <person name="Bouget F.Y."/>
            <person name="Brillet L."/>
            <person name="Cabello-Hurtado F."/>
            <person name="Capella-Gutierrez S."/>
            <person name="Charrier B."/>
            <person name="Cladiere L."/>
            <person name="Cock J.M."/>
            <person name="Coelho S.M."/>
            <person name="Colleoni C."/>
            <person name="Czjzek M."/>
            <person name="Da Silva C."/>
            <person name="Delage L."/>
            <person name="Denoeud F."/>
            <person name="Deschamps P."/>
            <person name="Dittami S.M."/>
            <person name="Gabaldon T."/>
            <person name="Gachon C.M."/>
            <person name="Groisillier A."/>
            <person name="Herve C."/>
            <person name="Jabbari K."/>
            <person name="Katinka M."/>
            <person name="Kloareg B."/>
            <person name="Kowalczyk N."/>
            <person name="Labadie K."/>
            <person name="Leblanc C."/>
            <person name="Lopez P.J."/>
            <person name="McLachlan D.H."/>
            <person name="Meslet-Cladiere L."/>
            <person name="Moustafa A."/>
            <person name="Nehr Z."/>
            <person name="Nyvall Collen P."/>
            <person name="Panaud O."/>
            <person name="Partensky F."/>
            <person name="Poulain J."/>
            <person name="Rensing S.A."/>
            <person name="Rousvoal S."/>
            <person name="Samson G."/>
            <person name="Symeonidi A."/>
            <person name="Weissenbach J."/>
            <person name="Zambounis A."/>
            <person name="Wincker P."/>
            <person name="Boyen C."/>
        </authorList>
    </citation>
    <scope>NUCLEOTIDE SEQUENCE [LARGE SCALE GENOMIC DNA]</scope>
    <source>
        <strain evidence="2">cv. Stackhouse</strain>
    </source>
</reference>
<organism evidence="1 2">
    <name type="scientific">Chondrus crispus</name>
    <name type="common">Carrageen Irish moss</name>
    <name type="synonym">Polymorpha crispa</name>
    <dbReference type="NCBI Taxonomy" id="2769"/>
    <lineage>
        <taxon>Eukaryota</taxon>
        <taxon>Rhodophyta</taxon>
        <taxon>Florideophyceae</taxon>
        <taxon>Rhodymeniophycidae</taxon>
        <taxon>Gigartinales</taxon>
        <taxon>Gigartinaceae</taxon>
        <taxon>Chondrus</taxon>
    </lineage>
</organism>
<dbReference type="KEGG" id="ccp:CHC_T00001363001"/>
<dbReference type="RefSeq" id="XP_005711792.1">
    <property type="nucleotide sequence ID" value="XM_005711735.1"/>
</dbReference>
<accession>R7Q0E8</accession>
<name>R7Q0E8_CHOCR</name>
<dbReference type="Proteomes" id="UP000012073">
    <property type="component" value="Unassembled WGS sequence"/>
</dbReference>
<protein>
    <submittedName>
        <fullName evidence="1">Uncharacterized protein</fullName>
    </submittedName>
</protein>
<evidence type="ECO:0000313" key="2">
    <source>
        <dbReference type="Proteomes" id="UP000012073"/>
    </source>
</evidence>
<sequence>MRGNAPYDTAVQGREIWGSCFYVSCAGGDKGLRKTGREYLSYSTQATATCMSFGSERVLLCLESLDADIVIGDIPKVRLREADGANLRRGIVQRRGPVRARAAGRRVALSAALRALGVLLRALVAGLSQRGVALPRRALPRMVCGRVPPGRGGIRLARRDSVQAQALRAGVRRV</sequence>
<dbReference type="GeneID" id="17319496"/>
<evidence type="ECO:0000313" key="1">
    <source>
        <dbReference type="EMBL" id="CDF32127.1"/>
    </source>
</evidence>
<dbReference type="EMBL" id="HG001459">
    <property type="protein sequence ID" value="CDF32127.1"/>
    <property type="molecule type" value="Genomic_DNA"/>
</dbReference>
<gene>
    <name evidence="1" type="ORF">CHC_T00001363001</name>
</gene>
<dbReference type="Gramene" id="CDF32127">
    <property type="protein sequence ID" value="CDF32127"/>
    <property type="gene ID" value="CHC_T00001363001"/>
</dbReference>
<keyword evidence="2" id="KW-1185">Reference proteome</keyword>
<proteinExistence type="predicted"/>
<dbReference type="AlphaFoldDB" id="R7Q0E8"/>